<comment type="function">
    <text evidence="4">This protein is located at the 30S-50S ribosomal subunit interface and may play a role in the structure and function of the aminoacyl-tRNA binding site.</text>
</comment>
<dbReference type="GO" id="GO:0022625">
    <property type="term" value="C:cytosolic large ribosomal subunit"/>
    <property type="evidence" value="ECO:0007669"/>
    <property type="project" value="TreeGrafter"/>
</dbReference>
<organism evidence="5 6">
    <name type="scientific">Candidatus Uhrbacteria bacterium RIFCSPLOWO2_02_FULL_48_18</name>
    <dbReference type="NCBI Taxonomy" id="1802408"/>
    <lineage>
        <taxon>Bacteria</taxon>
        <taxon>Candidatus Uhriibacteriota</taxon>
    </lineage>
</organism>
<dbReference type="EMBL" id="MGEQ01000010">
    <property type="protein sequence ID" value="OGL86384.1"/>
    <property type="molecule type" value="Genomic_DNA"/>
</dbReference>
<proteinExistence type="inferred from homology"/>
<dbReference type="GO" id="GO:0003735">
    <property type="term" value="F:structural constituent of ribosome"/>
    <property type="evidence" value="ECO:0007669"/>
    <property type="project" value="InterPro"/>
</dbReference>
<comment type="caution">
    <text evidence="5">The sequence shown here is derived from an EMBL/GenBank/DDBJ whole genome shotgun (WGS) entry which is preliminary data.</text>
</comment>
<evidence type="ECO:0000256" key="3">
    <source>
        <dbReference type="ARBA" id="ARBA00023274"/>
    </source>
</evidence>
<accession>A0A1F7V8S5</accession>
<comment type="similarity">
    <text evidence="1 4">Belongs to the bacterial ribosomal protein bL19 family.</text>
</comment>
<dbReference type="InterPro" id="IPR038657">
    <property type="entry name" value="Ribosomal_bL19_sf"/>
</dbReference>
<sequence length="133" mass="14819">METPVEEVAVDVIPTKTTEVRSGQTVRLHERIKDVTPKGEIRERIQIFEGIVLGIKGAGLSRTLTIRKISSGGFGVEKIYPVNSPVVAKIELVKTAKVRRAKLSFLQNAKSGFKRKLKETYVNTTTKKAKKKK</sequence>
<dbReference type="Gene3D" id="2.30.30.790">
    <property type="match status" value="1"/>
</dbReference>
<dbReference type="InterPro" id="IPR008991">
    <property type="entry name" value="Translation_prot_SH3-like_sf"/>
</dbReference>
<gene>
    <name evidence="5" type="ORF">A3I41_01520</name>
</gene>
<evidence type="ECO:0000256" key="1">
    <source>
        <dbReference type="ARBA" id="ARBA00005781"/>
    </source>
</evidence>
<dbReference type="PANTHER" id="PTHR15680:SF9">
    <property type="entry name" value="LARGE RIBOSOMAL SUBUNIT PROTEIN BL19M"/>
    <property type="match status" value="1"/>
</dbReference>
<protein>
    <recommendedName>
        <fullName evidence="4">50S ribosomal protein L19</fullName>
    </recommendedName>
</protein>
<dbReference type="InterPro" id="IPR001857">
    <property type="entry name" value="Ribosomal_bL19"/>
</dbReference>
<evidence type="ECO:0000313" key="6">
    <source>
        <dbReference type="Proteomes" id="UP000176593"/>
    </source>
</evidence>
<dbReference type="PANTHER" id="PTHR15680">
    <property type="entry name" value="RIBOSOMAL PROTEIN L19"/>
    <property type="match status" value="1"/>
</dbReference>
<dbReference type="NCBIfam" id="TIGR01024">
    <property type="entry name" value="rplS_bact"/>
    <property type="match status" value="1"/>
</dbReference>
<keyword evidence="3 4" id="KW-0687">Ribonucleoprotein</keyword>
<dbReference type="Proteomes" id="UP000176593">
    <property type="component" value="Unassembled WGS sequence"/>
</dbReference>
<evidence type="ECO:0000256" key="2">
    <source>
        <dbReference type="ARBA" id="ARBA00022980"/>
    </source>
</evidence>
<evidence type="ECO:0000256" key="4">
    <source>
        <dbReference type="RuleBase" id="RU000559"/>
    </source>
</evidence>
<name>A0A1F7V8S5_9BACT</name>
<evidence type="ECO:0000313" key="5">
    <source>
        <dbReference type="EMBL" id="OGL86384.1"/>
    </source>
</evidence>
<dbReference type="SUPFAM" id="SSF50104">
    <property type="entry name" value="Translation proteins SH3-like domain"/>
    <property type="match status" value="1"/>
</dbReference>
<dbReference type="Pfam" id="PF01245">
    <property type="entry name" value="Ribosomal_L19"/>
    <property type="match status" value="1"/>
</dbReference>
<reference evidence="5 6" key="1">
    <citation type="journal article" date="2016" name="Nat. Commun.">
        <title>Thousands of microbial genomes shed light on interconnected biogeochemical processes in an aquifer system.</title>
        <authorList>
            <person name="Anantharaman K."/>
            <person name="Brown C.T."/>
            <person name="Hug L.A."/>
            <person name="Sharon I."/>
            <person name="Castelle C.J."/>
            <person name="Probst A.J."/>
            <person name="Thomas B.C."/>
            <person name="Singh A."/>
            <person name="Wilkins M.J."/>
            <person name="Karaoz U."/>
            <person name="Brodie E.L."/>
            <person name="Williams K.H."/>
            <person name="Hubbard S.S."/>
            <person name="Banfield J.F."/>
        </authorList>
    </citation>
    <scope>NUCLEOTIDE SEQUENCE [LARGE SCALE GENOMIC DNA]</scope>
</reference>
<dbReference type="PRINTS" id="PR00061">
    <property type="entry name" value="RIBOSOMALL19"/>
</dbReference>
<dbReference type="GO" id="GO:0006412">
    <property type="term" value="P:translation"/>
    <property type="evidence" value="ECO:0007669"/>
    <property type="project" value="InterPro"/>
</dbReference>
<dbReference type="AlphaFoldDB" id="A0A1F7V8S5"/>
<keyword evidence="2 5" id="KW-0689">Ribosomal protein</keyword>